<dbReference type="Gene3D" id="2.40.340.10">
    <property type="entry name" value="MoeA, C-terminal, domain IV"/>
    <property type="match status" value="1"/>
</dbReference>
<feature type="domain" description="MoaB/Mog" evidence="10">
    <location>
        <begin position="183"/>
        <end position="321"/>
    </location>
</feature>
<evidence type="ECO:0000256" key="6">
    <source>
        <dbReference type="ARBA" id="ARBA00022505"/>
    </source>
</evidence>
<dbReference type="CDD" id="cd00887">
    <property type="entry name" value="MoeA"/>
    <property type="match status" value="1"/>
</dbReference>
<keyword evidence="7 9" id="KW-0501">Molybdenum cofactor biosynthesis</keyword>
<dbReference type="Gene3D" id="3.40.980.10">
    <property type="entry name" value="MoaB/Mog-like domain"/>
    <property type="match status" value="1"/>
</dbReference>
<comment type="pathway">
    <text evidence="2 9">Cofactor biosynthesis; molybdopterin biosynthesis.</text>
</comment>
<keyword evidence="9" id="KW-0460">Magnesium</keyword>
<dbReference type="InterPro" id="IPR036688">
    <property type="entry name" value="MoeA_C_domain_IV_sf"/>
</dbReference>
<dbReference type="Gene3D" id="3.90.105.10">
    <property type="entry name" value="Molybdopterin biosynthesis moea protein, domain 2"/>
    <property type="match status" value="1"/>
</dbReference>
<gene>
    <name evidence="11" type="ORF">GH808_09400</name>
</gene>
<dbReference type="SUPFAM" id="SSF53218">
    <property type="entry name" value="Molybdenum cofactor biosynthesis proteins"/>
    <property type="match status" value="1"/>
</dbReference>
<dbReference type="InterPro" id="IPR005110">
    <property type="entry name" value="MoeA_linker/N"/>
</dbReference>
<protein>
    <recommendedName>
        <fullName evidence="5 9">Molybdopterin molybdenumtransferase</fullName>
        <ecNumber evidence="4 9">2.10.1.1</ecNumber>
    </recommendedName>
</protein>
<dbReference type="Pfam" id="PF03454">
    <property type="entry name" value="MoeA_C"/>
    <property type="match status" value="1"/>
</dbReference>
<evidence type="ECO:0000256" key="3">
    <source>
        <dbReference type="ARBA" id="ARBA00010763"/>
    </source>
</evidence>
<comment type="function">
    <text evidence="1 9">Catalyzes the insertion of molybdate into adenylated molybdopterin with the concomitant release of AMP.</text>
</comment>
<comment type="catalytic activity">
    <reaction evidence="8">
        <text>adenylyl-molybdopterin + molybdate = Mo-molybdopterin + AMP + H(+)</text>
        <dbReference type="Rhea" id="RHEA:35047"/>
        <dbReference type="ChEBI" id="CHEBI:15378"/>
        <dbReference type="ChEBI" id="CHEBI:36264"/>
        <dbReference type="ChEBI" id="CHEBI:62727"/>
        <dbReference type="ChEBI" id="CHEBI:71302"/>
        <dbReference type="ChEBI" id="CHEBI:456215"/>
        <dbReference type="EC" id="2.10.1.1"/>
    </reaction>
</comment>
<evidence type="ECO:0000256" key="4">
    <source>
        <dbReference type="ARBA" id="ARBA00013269"/>
    </source>
</evidence>
<dbReference type="SUPFAM" id="SSF63882">
    <property type="entry name" value="MoeA N-terminal region -like"/>
    <property type="match status" value="1"/>
</dbReference>
<comment type="similarity">
    <text evidence="3 9">Belongs to the MoeA family.</text>
</comment>
<evidence type="ECO:0000259" key="10">
    <source>
        <dbReference type="SMART" id="SM00852"/>
    </source>
</evidence>
<keyword evidence="9" id="KW-0479">Metal-binding</keyword>
<evidence type="ECO:0000313" key="12">
    <source>
        <dbReference type="Proteomes" id="UP000603234"/>
    </source>
</evidence>
<comment type="caution">
    <text evidence="11">The sequence shown here is derived from an EMBL/GenBank/DDBJ whole genome shotgun (WGS) entry which is preliminary data.</text>
</comment>
<evidence type="ECO:0000256" key="9">
    <source>
        <dbReference type="RuleBase" id="RU365090"/>
    </source>
</evidence>
<dbReference type="InterPro" id="IPR001453">
    <property type="entry name" value="MoaB/Mog_dom"/>
</dbReference>
<organism evidence="11 12">
    <name type="scientific">Acetobacterium fimetarium</name>
    <dbReference type="NCBI Taxonomy" id="52691"/>
    <lineage>
        <taxon>Bacteria</taxon>
        <taxon>Bacillati</taxon>
        <taxon>Bacillota</taxon>
        <taxon>Clostridia</taxon>
        <taxon>Eubacteriales</taxon>
        <taxon>Eubacteriaceae</taxon>
        <taxon>Acetobacterium</taxon>
    </lineage>
</organism>
<dbReference type="Pfam" id="PF03453">
    <property type="entry name" value="MoeA_N"/>
    <property type="match status" value="1"/>
</dbReference>
<comment type="cofactor">
    <cofactor evidence="9">
        <name>Mg(2+)</name>
        <dbReference type="ChEBI" id="CHEBI:18420"/>
    </cofactor>
</comment>
<keyword evidence="12" id="KW-1185">Reference proteome</keyword>
<dbReference type="NCBIfam" id="TIGR00177">
    <property type="entry name" value="molyb_syn"/>
    <property type="match status" value="1"/>
</dbReference>
<reference evidence="11 12" key="1">
    <citation type="journal article" date="2020" name="mSystems">
        <title>Defining Genomic and Predicted Metabolic Features of the Acetobacterium Genus.</title>
        <authorList>
            <person name="Ross D.E."/>
            <person name="Marshall C.W."/>
            <person name="Gulliver D."/>
            <person name="May H.D."/>
            <person name="Norman R.S."/>
        </authorList>
    </citation>
    <scope>NUCLEOTIDE SEQUENCE [LARGE SCALE GENOMIC DNA]</scope>
    <source>
        <strain evidence="11 12">DSM 8238</strain>
    </source>
</reference>
<keyword evidence="6 9" id="KW-0500">Molybdenum</keyword>
<dbReference type="NCBIfam" id="NF045515">
    <property type="entry name" value="Glp_gephyrin"/>
    <property type="match status" value="1"/>
</dbReference>
<dbReference type="SUPFAM" id="SSF63867">
    <property type="entry name" value="MoeA C-terminal domain-like"/>
    <property type="match status" value="1"/>
</dbReference>
<evidence type="ECO:0000256" key="8">
    <source>
        <dbReference type="ARBA" id="ARBA00047317"/>
    </source>
</evidence>
<dbReference type="SMART" id="SM00852">
    <property type="entry name" value="MoCF_biosynth"/>
    <property type="match status" value="1"/>
</dbReference>
<proteinExistence type="inferred from homology"/>
<dbReference type="InterPro" id="IPR036425">
    <property type="entry name" value="MoaB/Mog-like_dom_sf"/>
</dbReference>
<dbReference type="Proteomes" id="UP000603234">
    <property type="component" value="Unassembled WGS sequence"/>
</dbReference>
<evidence type="ECO:0000256" key="2">
    <source>
        <dbReference type="ARBA" id="ARBA00005046"/>
    </source>
</evidence>
<dbReference type="Pfam" id="PF00994">
    <property type="entry name" value="MoCF_biosynth"/>
    <property type="match status" value="1"/>
</dbReference>
<dbReference type="Gene3D" id="2.170.190.11">
    <property type="entry name" value="Molybdopterin biosynthesis moea protein, domain 3"/>
    <property type="match status" value="1"/>
</dbReference>
<dbReference type="EMBL" id="WJBC01000012">
    <property type="protein sequence ID" value="MBC3804644.1"/>
    <property type="molecule type" value="Genomic_DNA"/>
</dbReference>
<evidence type="ECO:0000256" key="1">
    <source>
        <dbReference type="ARBA" id="ARBA00002901"/>
    </source>
</evidence>
<evidence type="ECO:0000256" key="7">
    <source>
        <dbReference type="ARBA" id="ARBA00023150"/>
    </source>
</evidence>
<accession>A0ABR6WWN6</accession>
<dbReference type="InterPro" id="IPR005111">
    <property type="entry name" value="MoeA_C_domain_IV"/>
</dbReference>
<dbReference type="PANTHER" id="PTHR10192:SF5">
    <property type="entry name" value="GEPHYRIN"/>
    <property type="match status" value="1"/>
</dbReference>
<evidence type="ECO:0000313" key="11">
    <source>
        <dbReference type="EMBL" id="MBC3804644.1"/>
    </source>
</evidence>
<dbReference type="PANTHER" id="PTHR10192">
    <property type="entry name" value="MOLYBDOPTERIN BIOSYNTHESIS PROTEIN"/>
    <property type="match status" value="1"/>
</dbReference>
<sequence length="402" mass="43488">MLKGIELTEAVKIITENVPQIEEKETIGILDSLSGVAAEDVFAPIDNPPFDRSPLDGYALIAEDTTGASRENPVKLTVVGKLYAGDASAFELKPNQAVRIMTGAMIPQGANCVIRQEATDYGTETVAIYQSLKAYENYCYSGEDFKKGTKLISKGEKLNFVHIGLLASMGFTTVSVYRKPRIALLVTGEELFVPGLLLEQGKIYNSNLFLLAARLKELSITPVYLQQTGDDVDVVAEKVRQALAVSDAVITTGGVSVGEKDIFHEVLPKLGVDRKFWKVNLKPGTPAMFSTLENKPILNLSGNPFAALATFELLARPMLGKISRDTSMFTSETTGIMDSDFPKKSKGKRFIRAIYDEGRVKLPAGGHASGMVASLKGCNCMVEIEAGNPGMKKGDQAKVILL</sequence>
<keyword evidence="9" id="KW-0808">Transferase</keyword>
<name>A0ABR6WWN6_9FIRM</name>
<dbReference type="InterPro" id="IPR038987">
    <property type="entry name" value="MoeA-like"/>
</dbReference>
<dbReference type="RefSeq" id="WP_186842530.1">
    <property type="nucleotide sequence ID" value="NZ_WJBC01000012.1"/>
</dbReference>
<dbReference type="InterPro" id="IPR036135">
    <property type="entry name" value="MoeA_linker/N_sf"/>
</dbReference>
<evidence type="ECO:0000256" key="5">
    <source>
        <dbReference type="ARBA" id="ARBA00021108"/>
    </source>
</evidence>
<dbReference type="EC" id="2.10.1.1" evidence="4 9"/>